<protein>
    <submittedName>
        <fullName evidence="12">Molybdopterin oxidoreductase</fullName>
    </submittedName>
</protein>
<dbReference type="GO" id="GO:0046872">
    <property type="term" value="F:metal ion binding"/>
    <property type="evidence" value="ECO:0007669"/>
    <property type="project" value="UniProtKB-KW"/>
</dbReference>
<evidence type="ECO:0000256" key="6">
    <source>
        <dbReference type="ARBA" id="ARBA00022729"/>
    </source>
</evidence>
<dbReference type="Pfam" id="PF00384">
    <property type="entry name" value="Molybdopterin"/>
    <property type="match status" value="1"/>
</dbReference>
<dbReference type="InterPro" id="IPR009010">
    <property type="entry name" value="Asp_de-COase-like_dom_sf"/>
</dbReference>
<dbReference type="EMBL" id="QDKH01000033">
    <property type="protein sequence ID" value="PWC10966.1"/>
    <property type="molecule type" value="Genomic_DNA"/>
</dbReference>
<evidence type="ECO:0000256" key="10">
    <source>
        <dbReference type="SAM" id="MobiDB-lite"/>
    </source>
</evidence>
<evidence type="ECO:0000256" key="1">
    <source>
        <dbReference type="ARBA" id="ARBA00001942"/>
    </source>
</evidence>
<evidence type="ECO:0000256" key="3">
    <source>
        <dbReference type="ARBA" id="ARBA00022485"/>
    </source>
</evidence>
<dbReference type="GO" id="GO:0016491">
    <property type="term" value="F:oxidoreductase activity"/>
    <property type="evidence" value="ECO:0007669"/>
    <property type="project" value="UniProtKB-KW"/>
</dbReference>
<keyword evidence="7" id="KW-0560">Oxidoreductase</keyword>
<dbReference type="PANTHER" id="PTHR43742">
    <property type="entry name" value="TRIMETHYLAMINE-N-OXIDE REDUCTASE"/>
    <property type="match status" value="1"/>
</dbReference>
<comment type="cofactor">
    <cofactor evidence="1">
        <name>Mo-bis(molybdopterin guanine dinucleotide)</name>
        <dbReference type="ChEBI" id="CHEBI:60539"/>
    </cofactor>
</comment>
<dbReference type="RefSeq" id="WP_136168288.1">
    <property type="nucleotide sequence ID" value="NZ_KZ819095.1"/>
</dbReference>
<dbReference type="AlphaFoldDB" id="A0A2U1TNI1"/>
<evidence type="ECO:0000256" key="9">
    <source>
        <dbReference type="ARBA" id="ARBA00023014"/>
    </source>
</evidence>
<evidence type="ECO:0000256" key="7">
    <source>
        <dbReference type="ARBA" id="ARBA00023002"/>
    </source>
</evidence>
<keyword evidence="6" id="KW-0732">Signal</keyword>
<dbReference type="InterPro" id="IPR050612">
    <property type="entry name" value="Prok_Mopterin_Oxidored"/>
</dbReference>
<dbReference type="Gene3D" id="2.20.25.90">
    <property type="entry name" value="ADC-like domains"/>
    <property type="match status" value="1"/>
</dbReference>
<evidence type="ECO:0000259" key="11">
    <source>
        <dbReference type="PROSITE" id="PS51669"/>
    </source>
</evidence>
<evidence type="ECO:0000256" key="2">
    <source>
        <dbReference type="ARBA" id="ARBA00010312"/>
    </source>
</evidence>
<dbReference type="SUPFAM" id="SSF50692">
    <property type="entry name" value="ADC-like"/>
    <property type="match status" value="1"/>
</dbReference>
<dbReference type="GO" id="GO:0043546">
    <property type="term" value="F:molybdopterin cofactor binding"/>
    <property type="evidence" value="ECO:0007669"/>
    <property type="project" value="InterPro"/>
</dbReference>
<dbReference type="InterPro" id="IPR006311">
    <property type="entry name" value="TAT_signal"/>
</dbReference>
<organism evidence="12 13">
    <name type="scientific">Brenneria corticis</name>
    <dbReference type="NCBI Taxonomy" id="2173106"/>
    <lineage>
        <taxon>Bacteria</taxon>
        <taxon>Pseudomonadati</taxon>
        <taxon>Pseudomonadota</taxon>
        <taxon>Gammaproteobacteria</taxon>
        <taxon>Enterobacterales</taxon>
        <taxon>Pectobacteriaceae</taxon>
        <taxon>Brenneria</taxon>
    </lineage>
</organism>
<keyword evidence="5" id="KW-0479">Metal-binding</keyword>
<name>A0A2U1TNI1_9GAMM</name>
<feature type="domain" description="4Fe-4S Mo/W bis-MGD-type" evidence="11">
    <location>
        <begin position="50"/>
        <end position="106"/>
    </location>
</feature>
<keyword evidence="4" id="KW-0500">Molybdenum</keyword>
<evidence type="ECO:0000313" key="12">
    <source>
        <dbReference type="EMBL" id="PWC10966.1"/>
    </source>
</evidence>
<dbReference type="InterPro" id="IPR006963">
    <property type="entry name" value="Mopterin_OxRdtase_4Fe-4S_dom"/>
</dbReference>
<reference evidence="12 13" key="1">
    <citation type="submission" date="2018-04" db="EMBL/GenBank/DDBJ databases">
        <title>Brenneria corticis sp.nov.</title>
        <authorList>
            <person name="Li Y."/>
        </authorList>
    </citation>
    <scope>NUCLEOTIDE SEQUENCE [LARGE SCALE GENOMIC DNA]</scope>
    <source>
        <strain evidence="12 13">CFCC 11842</strain>
    </source>
</reference>
<dbReference type="Gene3D" id="3.40.228.10">
    <property type="entry name" value="Dimethylsulfoxide Reductase, domain 2"/>
    <property type="match status" value="2"/>
</dbReference>
<dbReference type="PROSITE" id="PS51669">
    <property type="entry name" value="4FE4S_MOW_BIS_MGD"/>
    <property type="match status" value="1"/>
</dbReference>
<dbReference type="Gene3D" id="3.40.50.740">
    <property type="match status" value="2"/>
</dbReference>
<dbReference type="Pfam" id="PF01568">
    <property type="entry name" value="Molydop_binding"/>
    <property type="match status" value="1"/>
</dbReference>
<dbReference type="InterPro" id="IPR006657">
    <property type="entry name" value="MoPterin_dinucl-bd_dom"/>
</dbReference>
<comment type="similarity">
    <text evidence="2">Belongs to the prokaryotic molybdopterin-containing oxidoreductase family.</text>
</comment>
<comment type="caution">
    <text evidence="12">The sequence shown here is derived from an EMBL/GenBank/DDBJ whole genome shotgun (WGS) entry which is preliminary data.</text>
</comment>
<evidence type="ECO:0000313" key="13">
    <source>
        <dbReference type="Proteomes" id="UP000296159"/>
    </source>
</evidence>
<dbReference type="PROSITE" id="PS51318">
    <property type="entry name" value="TAT"/>
    <property type="match status" value="1"/>
</dbReference>
<dbReference type="Gene3D" id="2.40.40.20">
    <property type="match status" value="1"/>
</dbReference>
<dbReference type="Proteomes" id="UP000296159">
    <property type="component" value="Unassembled WGS sequence"/>
</dbReference>
<evidence type="ECO:0000256" key="8">
    <source>
        <dbReference type="ARBA" id="ARBA00023004"/>
    </source>
</evidence>
<gene>
    <name evidence="12" type="ORF">DDT56_20835</name>
</gene>
<dbReference type="Pfam" id="PF04879">
    <property type="entry name" value="Molybdop_Fe4S4"/>
    <property type="match status" value="1"/>
</dbReference>
<keyword evidence="9" id="KW-0411">Iron-sulfur</keyword>
<keyword evidence="8" id="KW-0408">Iron</keyword>
<proteinExistence type="inferred from homology"/>
<dbReference type="PANTHER" id="PTHR43742:SF9">
    <property type="entry name" value="TETRATHIONATE REDUCTASE SUBUNIT A"/>
    <property type="match status" value="1"/>
</dbReference>
<accession>A0A2U1TNI1</accession>
<keyword evidence="13" id="KW-1185">Reference proteome</keyword>
<dbReference type="InterPro" id="IPR006656">
    <property type="entry name" value="Mopterin_OxRdtase"/>
</dbReference>
<sequence>MEQSVLSRRDFFKATAITGVAGVLGGSLCDGLIPRVTAATQPEAETPVTTKIVKTNCRACIHNCGVLAHVRNGRVIKLEGNPEYPMSKGAICAKGLAGIAALYHPNRNKYPMLRVGARGENKWKRITWSEAIDTIAKKLMETREKYGAETVFGSTGGGGNPEFFSVQRFCNAFNTPNWFEPGCAQCYLPRTLAFGLMYGGPDTSIADSKSLEIYNPDTEMKTLVMWATNASYSSPAGGGRAVNELRAKGVRTVVIDPRFTPDAAKADIWLPIRPGTDVALMLAWIRYILAHQRYDEEFITRWTNLPFLVNTRTRMLLRARDLTPDGEPDVYVVWDGKSNSARPLPYPWDDKLEPALDGEFTVNGEVCKTGFRLLKERVEPYSLDKAAEICWLDVEKITKAIELYLQGPGGISLGVATDQNENSVQAAMGAVLLNSLMGNVEKPGALMQRFPSSGVAPFDTYIVPTARKLLSEEQLNKRLGGIEYKGLLQWWAAHPSSVQDAILTGKPYRPRVWLERSGNKLAMQGNASSWLPAIEQMDFIVHMYMYPTSFSVYADILLPAAEWLETDMLVESLNTVFARQAVTHIWETENETLFWAKLAKRCAQLGHENCQRAFDAEFMGEDLPYWETMEELLDARLAPLNISWAEFIDKVPYEFLPYQQWWRYFVYRQIDPHTGQPTGFDTPSKKLELYGEVFITLGRTGEPYSTYKLPPASKDYDPLPYYVEPAESPNQEIAKKYPLVMTNGRLPIFHHGTLRNSPFIREIYPVAEIWINPVTAGERGVAQGDWVWIESLRGKIRAKARVTEGIPPRIVYMERFWNPETLNTPTQGWREMNVNMLTKNDAPFNDVVGTYTLRGFQVNVSKADGAPAGIWQKPKDFTPWLPQPSDPTKSVEF</sequence>
<dbReference type="InterPro" id="IPR019546">
    <property type="entry name" value="TAT_signal_bac_arc"/>
</dbReference>
<dbReference type="SUPFAM" id="SSF53706">
    <property type="entry name" value="Formate dehydrogenase/DMSO reductase, domains 1-3"/>
    <property type="match status" value="1"/>
</dbReference>
<keyword evidence="3" id="KW-0004">4Fe-4S</keyword>
<evidence type="ECO:0000256" key="5">
    <source>
        <dbReference type="ARBA" id="ARBA00022723"/>
    </source>
</evidence>
<dbReference type="NCBIfam" id="TIGR01409">
    <property type="entry name" value="TAT_signal_seq"/>
    <property type="match status" value="1"/>
</dbReference>
<feature type="region of interest" description="Disordered" evidence="10">
    <location>
        <begin position="873"/>
        <end position="893"/>
    </location>
</feature>
<evidence type="ECO:0000256" key="4">
    <source>
        <dbReference type="ARBA" id="ARBA00022505"/>
    </source>
</evidence>
<dbReference type="GO" id="GO:0051539">
    <property type="term" value="F:4 iron, 4 sulfur cluster binding"/>
    <property type="evidence" value="ECO:0007669"/>
    <property type="project" value="UniProtKB-KW"/>
</dbReference>
<dbReference type="SMART" id="SM00926">
    <property type="entry name" value="Molybdop_Fe4S4"/>
    <property type="match status" value="1"/>
</dbReference>